<dbReference type="InterPro" id="IPR018170">
    <property type="entry name" value="Aldo/ket_reductase_CS"/>
</dbReference>
<dbReference type="PIRSF" id="PIRSF000097">
    <property type="entry name" value="AKR"/>
    <property type="match status" value="1"/>
</dbReference>
<evidence type="ECO:0000256" key="8">
    <source>
        <dbReference type="PIRSR" id="PIRSR000097-2"/>
    </source>
</evidence>
<name>A0A1E3QQF0_9ASCO</name>
<proteinExistence type="predicted"/>
<dbReference type="EMBL" id="KV454431">
    <property type="protein sequence ID" value="ODQ79868.1"/>
    <property type="molecule type" value="Genomic_DNA"/>
</dbReference>
<evidence type="ECO:0000256" key="2">
    <source>
        <dbReference type="ARBA" id="ARBA00050878"/>
    </source>
</evidence>
<evidence type="ECO:0000256" key="5">
    <source>
        <dbReference type="ARBA" id="ARBA00079693"/>
    </source>
</evidence>
<gene>
    <name evidence="11" type="ORF">BABINDRAFT_166972</name>
</gene>
<feature type="binding site" evidence="8">
    <location>
        <position position="116"/>
    </location>
    <ligand>
        <name>substrate</name>
    </ligand>
</feature>
<evidence type="ECO:0000256" key="3">
    <source>
        <dbReference type="ARBA" id="ARBA00051098"/>
    </source>
</evidence>
<keyword evidence="12" id="KW-1185">Reference proteome</keyword>
<dbReference type="Gene3D" id="3.20.20.100">
    <property type="entry name" value="NADP-dependent oxidoreductase domain"/>
    <property type="match status" value="1"/>
</dbReference>
<dbReference type="OrthoDB" id="416253at2759"/>
<organism evidence="11 12">
    <name type="scientific">Babjeviella inositovora NRRL Y-12698</name>
    <dbReference type="NCBI Taxonomy" id="984486"/>
    <lineage>
        <taxon>Eukaryota</taxon>
        <taxon>Fungi</taxon>
        <taxon>Dikarya</taxon>
        <taxon>Ascomycota</taxon>
        <taxon>Saccharomycotina</taxon>
        <taxon>Pichiomycetes</taxon>
        <taxon>Serinales incertae sedis</taxon>
        <taxon>Babjeviella</taxon>
    </lineage>
</organism>
<evidence type="ECO:0000259" key="10">
    <source>
        <dbReference type="Pfam" id="PF00248"/>
    </source>
</evidence>
<accession>A0A1E3QQF0</accession>
<evidence type="ECO:0000313" key="11">
    <source>
        <dbReference type="EMBL" id="ODQ79868.1"/>
    </source>
</evidence>
<dbReference type="STRING" id="984486.A0A1E3QQF0"/>
<dbReference type="GO" id="GO:0005975">
    <property type="term" value="P:carbohydrate metabolic process"/>
    <property type="evidence" value="ECO:0007669"/>
    <property type="project" value="EnsemblFungi"/>
</dbReference>
<dbReference type="Proteomes" id="UP000094336">
    <property type="component" value="Unassembled WGS sequence"/>
</dbReference>
<dbReference type="FunFam" id="3.20.20.100:FF:000002">
    <property type="entry name" value="2,5-diketo-D-gluconic acid reductase A"/>
    <property type="match status" value="1"/>
</dbReference>
<evidence type="ECO:0000256" key="7">
    <source>
        <dbReference type="PIRSR" id="PIRSR000097-1"/>
    </source>
</evidence>
<dbReference type="AlphaFoldDB" id="A0A1E3QQF0"/>
<evidence type="ECO:0000256" key="4">
    <source>
        <dbReference type="ARBA" id="ARBA00066965"/>
    </source>
</evidence>
<comment type="catalytic activity">
    <reaction evidence="3">
        <text>isatin + NADPH + H(+) = 3-hydroxyindolin-2-one + NADP(+)</text>
        <dbReference type="Rhea" id="RHEA:68608"/>
        <dbReference type="ChEBI" id="CHEBI:15378"/>
        <dbReference type="ChEBI" id="CHEBI:27539"/>
        <dbReference type="ChEBI" id="CHEBI:28536"/>
        <dbReference type="ChEBI" id="CHEBI:57783"/>
        <dbReference type="ChEBI" id="CHEBI:58349"/>
    </reaction>
</comment>
<feature type="domain" description="NADP-dependent oxidoreductase" evidence="10">
    <location>
        <begin position="21"/>
        <end position="287"/>
    </location>
</feature>
<dbReference type="RefSeq" id="XP_018985196.1">
    <property type="nucleotide sequence ID" value="XM_019130478.1"/>
</dbReference>
<dbReference type="PANTHER" id="PTHR11732">
    <property type="entry name" value="ALDO/KETO REDUCTASE"/>
    <property type="match status" value="1"/>
</dbReference>
<dbReference type="SUPFAM" id="SSF51430">
    <property type="entry name" value="NAD(P)-linked oxidoreductase"/>
    <property type="match status" value="1"/>
</dbReference>
<reference evidence="12" key="1">
    <citation type="submission" date="2016-05" db="EMBL/GenBank/DDBJ databases">
        <title>Comparative genomics of biotechnologically important yeasts.</title>
        <authorList>
            <consortium name="DOE Joint Genome Institute"/>
            <person name="Riley R."/>
            <person name="Haridas S."/>
            <person name="Wolfe K.H."/>
            <person name="Lopes M.R."/>
            <person name="Hittinger C.T."/>
            <person name="Goker M."/>
            <person name="Salamov A."/>
            <person name="Wisecaver J."/>
            <person name="Long T.M."/>
            <person name="Aerts A.L."/>
            <person name="Barry K."/>
            <person name="Choi C."/>
            <person name="Clum A."/>
            <person name="Coughlan A.Y."/>
            <person name="Deshpande S."/>
            <person name="Douglass A.P."/>
            <person name="Hanson S.J."/>
            <person name="Klenk H.-P."/>
            <person name="Labutti K."/>
            <person name="Lapidus A."/>
            <person name="Lindquist E."/>
            <person name="Lipzen A."/>
            <person name="Meier-Kolthoff J.P."/>
            <person name="Ohm R.A."/>
            <person name="Otillar R.P."/>
            <person name="Pangilinan J."/>
            <person name="Peng Y."/>
            <person name="Rokas A."/>
            <person name="Rosa C.A."/>
            <person name="Scheuner C."/>
            <person name="Sibirny A.A."/>
            <person name="Slot J.C."/>
            <person name="Stielow J.B."/>
            <person name="Sun H."/>
            <person name="Kurtzman C.P."/>
            <person name="Blackwell M."/>
            <person name="Grigoriev I.V."/>
            <person name="Jeffries T.W."/>
        </authorList>
    </citation>
    <scope>NUCLEOTIDE SEQUENCE [LARGE SCALE GENOMIC DNA]</scope>
    <source>
        <strain evidence="12">NRRL Y-12698</strain>
    </source>
</reference>
<dbReference type="InterPro" id="IPR036812">
    <property type="entry name" value="NAD(P)_OxRdtase_dom_sf"/>
</dbReference>
<feature type="active site" description="Proton donor" evidence="7">
    <location>
        <position position="56"/>
    </location>
</feature>
<dbReference type="GO" id="GO:0045290">
    <property type="term" value="F:D-arabinose 1-dehydrogenase [NAD(P)+] activity"/>
    <property type="evidence" value="ECO:0007669"/>
    <property type="project" value="EnsemblFungi"/>
</dbReference>
<dbReference type="Pfam" id="PF00248">
    <property type="entry name" value="Aldo_ket_red"/>
    <property type="match status" value="1"/>
</dbReference>
<dbReference type="PROSITE" id="PS00798">
    <property type="entry name" value="ALDOKETO_REDUCTASE_1"/>
    <property type="match status" value="1"/>
</dbReference>
<feature type="site" description="Lowers pKa of active site Tyr" evidence="9">
    <location>
        <position position="85"/>
    </location>
</feature>
<comment type="catalytic activity">
    <reaction evidence="2">
        <text>(R)-pantolactone + NADP(+) = 2-dehydropantolactone + NADPH + H(+)</text>
        <dbReference type="Rhea" id="RHEA:18981"/>
        <dbReference type="ChEBI" id="CHEBI:15378"/>
        <dbReference type="ChEBI" id="CHEBI:16719"/>
        <dbReference type="ChEBI" id="CHEBI:18395"/>
        <dbReference type="ChEBI" id="CHEBI:57783"/>
        <dbReference type="ChEBI" id="CHEBI:58349"/>
        <dbReference type="EC" id="1.1.1.358"/>
    </reaction>
</comment>
<evidence type="ECO:0000256" key="1">
    <source>
        <dbReference type="ARBA" id="ARBA00023002"/>
    </source>
</evidence>
<protein>
    <recommendedName>
        <fullName evidence="5">2-dehydropantolactone reductase</fullName>
        <ecNumber evidence="4">1.1.1.358</ecNumber>
    </recommendedName>
    <alternativeName>
        <fullName evidence="5">2-dehydropantolactone reductase</fullName>
    </alternativeName>
    <alternativeName>
        <fullName evidence="6">Ketopantoyl-lactone reductase</fullName>
    </alternativeName>
</protein>
<dbReference type="GO" id="GO:0047011">
    <property type="term" value="F:2-dehydropantolactone reductase (A-specific) activity"/>
    <property type="evidence" value="ECO:0007669"/>
    <property type="project" value="UniProtKB-ARBA"/>
</dbReference>
<keyword evidence="1" id="KW-0560">Oxidoreductase</keyword>
<dbReference type="GO" id="GO:0052588">
    <property type="term" value="F:diacetyl reductase ((S)-acetoin forming) (NAD+) activity"/>
    <property type="evidence" value="ECO:0007669"/>
    <property type="project" value="EnsemblFungi"/>
</dbReference>
<dbReference type="InterPro" id="IPR020471">
    <property type="entry name" value="AKR"/>
</dbReference>
<evidence type="ECO:0000256" key="6">
    <source>
        <dbReference type="ARBA" id="ARBA00081322"/>
    </source>
</evidence>
<evidence type="ECO:0000313" key="12">
    <source>
        <dbReference type="Proteomes" id="UP000094336"/>
    </source>
</evidence>
<dbReference type="PRINTS" id="PR00069">
    <property type="entry name" value="ALDKETRDTASE"/>
</dbReference>
<evidence type="ECO:0000256" key="9">
    <source>
        <dbReference type="PIRSR" id="PIRSR000097-3"/>
    </source>
</evidence>
<dbReference type="GO" id="GO:0045149">
    <property type="term" value="P:acetoin metabolic process"/>
    <property type="evidence" value="ECO:0007669"/>
    <property type="project" value="EnsemblFungi"/>
</dbReference>
<dbReference type="GeneID" id="30148331"/>
<dbReference type="InterPro" id="IPR023210">
    <property type="entry name" value="NADP_OxRdtase_dom"/>
</dbReference>
<sequence length="313" mass="35245">MTKLATEVVFTLNNHTKIPALGLGTATPSEKNAETKEAVIAAVKAGYRHIDTAWYYGTEKYIGYALEELFAEEIVTREELFITTKVWPSMHSNPAKSLEQSLQDLGLDYVDLFLQHWPLAFQSDEDGKPSVPRSADGTILMDPQGDFIATYKKIEDLYKHTDLVKAIGVSNYSQSFLEKLLDQVDVVPAVNQIELHPQLPQKALCDYCTEHHIIVTAYSPLGSSGAPVTKLPLVQKLAKKYGVNENELLQSYHINSGRVVIPRSTNPDRIASIVRLAELSQEDLQALYHLGEENPKRYICDPWGKNLDFQWWD</sequence>
<dbReference type="GO" id="GO:0005829">
    <property type="term" value="C:cytosol"/>
    <property type="evidence" value="ECO:0007669"/>
    <property type="project" value="EnsemblFungi"/>
</dbReference>
<dbReference type="EC" id="1.1.1.358" evidence="4"/>